<dbReference type="SUPFAM" id="SSF53955">
    <property type="entry name" value="Lysozyme-like"/>
    <property type="match status" value="1"/>
</dbReference>
<organism evidence="4">
    <name type="scientific">marine metagenome</name>
    <dbReference type="NCBI Taxonomy" id="408172"/>
    <lineage>
        <taxon>unclassified sequences</taxon>
        <taxon>metagenomes</taxon>
        <taxon>ecological metagenomes</taxon>
    </lineage>
</organism>
<evidence type="ECO:0000256" key="2">
    <source>
        <dbReference type="SAM" id="MobiDB-lite"/>
    </source>
</evidence>
<dbReference type="EMBL" id="UINC01001150">
    <property type="protein sequence ID" value="SUZ72544.1"/>
    <property type="molecule type" value="Genomic_DNA"/>
</dbReference>
<evidence type="ECO:0000256" key="1">
    <source>
        <dbReference type="ARBA" id="ARBA00022801"/>
    </source>
</evidence>
<reference evidence="4" key="1">
    <citation type="submission" date="2018-05" db="EMBL/GenBank/DDBJ databases">
        <authorList>
            <person name="Lanie J.A."/>
            <person name="Ng W.-L."/>
            <person name="Kazmierczak K.M."/>
            <person name="Andrzejewski T.M."/>
            <person name="Davidsen T.M."/>
            <person name="Wayne K.J."/>
            <person name="Tettelin H."/>
            <person name="Glass J.I."/>
            <person name="Rusch D."/>
            <person name="Podicherti R."/>
            <person name="Tsui H.-C.T."/>
            <person name="Winkler M.E."/>
        </authorList>
    </citation>
    <scope>NUCLEOTIDE SEQUENCE</scope>
</reference>
<feature type="domain" description="Resuscitation-promoting factor core lysozyme-like" evidence="3">
    <location>
        <begin position="205"/>
        <end position="273"/>
    </location>
</feature>
<evidence type="ECO:0000259" key="3">
    <source>
        <dbReference type="Pfam" id="PF06737"/>
    </source>
</evidence>
<dbReference type="GO" id="GO:0016787">
    <property type="term" value="F:hydrolase activity"/>
    <property type="evidence" value="ECO:0007669"/>
    <property type="project" value="UniProtKB-KW"/>
</dbReference>
<sequence length="286" mass="30780">MRQKLRRGVIVRSLLAALVVVVVVMAINDSTRSTYRETSPPVGRAVAEAPLPDLSEAGFRLGGLAVSLVGSLFSGTRVAMDLEGSSATSTSLIAVSSTTVVRESPVTTSTSTVAVSSTTVVRESPVTTSTSTVAVSSTTVVRESPVTTSTSVVVASTVATSLAPTTNAPTTVPNTEEPELESTEPNVDPMIFGQPYLNSWPTLDMWDRIAWCESRRTWDVDTGNGYFGGLQFALGSWQWVGGTGNPAHATKEEQIYRANLLWQAQGWNGWPGCKKYFGWMRWQIRQ</sequence>
<keyword evidence="1" id="KW-0378">Hydrolase</keyword>
<dbReference type="AlphaFoldDB" id="A0A381Q102"/>
<accession>A0A381Q102</accession>
<dbReference type="InterPro" id="IPR010618">
    <property type="entry name" value="RPF"/>
</dbReference>
<name>A0A381Q102_9ZZZZ</name>
<protein>
    <recommendedName>
        <fullName evidence="3">Resuscitation-promoting factor core lysozyme-like domain-containing protein</fullName>
    </recommendedName>
</protein>
<dbReference type="Gene3D" id="1.10.530.10">
    <property type="match status" value="1"/>
</dbReference>
<dbReference type="Pfam" id="PF06737">
    <property type="entry name" value="Transglycosylas"/>
    <property type="match status" value="1"/>
</dbReference>
<feature type="region of interest" description="Disordered" evidence="2">
    <location>
        <begin position="164"/>
        <end position="188"/>
    </location>
</feature>
<feature type="compositionally biased region" description="Low complexity" evidence="2">
    <location>
        <begin position="164"/>
        <end position="175"/>
    </location>
</feature>
<dbReference type="InterPro" id="IPR023346">
    <property type="entry name" value="Lysozyme-like_dom_sf"/>
</dbReference>
<evidence type="ECO:0000313" key="4">
    <source>
        <dbReference type="EMBL" id="SUZ72544.1"/>
    </source>
</evidence>
<proteinExistence type="predicted"/>
<gene>
    <name evidence="4" type="ORF">METZ01_LOCUS25398</name>
</gene>
<dbReference type="CDD" id="cd13925">
    <property type="entry name" value="RPF"/>
    <property type="match status" value="1"/>
</dbReference>